<organism evidence="1 2">
    <name type="scientific">Puccinia graminis f. sp. tritici</name>
    <dbReference type="NCBI Taxonomy" id="56615"/>
    <lineage>
        <taxon>Eukaryota</taxon>
        <taxon>Fungi</taxon>
        <taxon>Dikarya</taxon>
        <taxon>Basidiomycota</taxon>
        <taxon>Pucciniomycotina</taxon>
        <taxon>Pucciniomycetes</taxon>
        <taxon>Pucciniales</taxon>
        <taxon>Pucciniaceae</taxon>
        <taxon>Puccinia</taxon>
    </lineage>
</organism>
<gene>
    <name evidence="1" type="ORF">PGTUg99_016347</name>
</gene>
<protein>
    <submittedName>
        <fullName evidence="1">Uncharacterized protein</fullName>
    </submittedName>
</protein>
<evidence type="ECO:0000313" key="2">
    <source>
        <dbReference type="Proteomes" id="UP000325313"/>
    </source>
</evidence>
<sequence length="405" mass="46063">MLTSQSDFVLTCADSKFSNTGCRQLVSFAIYSTGRQMKSPALHNRLGATRYMIIALLVYWVPEPSGFAHPIELPPSVPASSLRGLGSVTPSEMHTENPHVEHYRDIFSRVPQIPVSSKQIGDTNMETERHAEVPGELHFQVPPVMEEEFTSLREQLKTFQETISPLDRGLLDHINELQMIHTLIPKSKEDRLFKLIDKRVVFKPLKKPAPEHSLLVETVVQIGRMVKRRMKNIACQFKRKSSRISTGGPDTSPRPASGRSSARRIFHAALQQGTLTGNVLDLIMDKVTWAWLERLNALLHKIISIEMALEMIEADEGRWETLLLQQFVLRTADLLHKHGIIPLGHLKTFLRMKDTMRFASINVLENWKILSCLSNQYWRCFTGFCYSRPFIEIVNEGKGKAVATQ</sequence>
<accession>A0A5B0RAY8</accession>
<dbReference type="EMBL" id="VDEP01000236">
    <property type="protein sequence ID" value="KAA1121994.1"/>
    <property type="molecule type" value="Genomic_DNA"/>
</dbReference>
<dbReference type="Proteomes" id="UP000325313">
    <property type="component" value="Unassembled WGS sequence"/>
</dbReference>
<name>A0A5B0RAY8_PUCGR</name>
<dbReference type="AlphaFoldDB" id="A0A5B0RAY8"/>
<proteinExistence type="predicted"/>
<comment type="caution">
    <text evidence="1">The sequence shown here is derived from an EMBL/GenBank/DDBJ whole genome shotgun (WGS) entry which is preliminary data.</text>
</comment>
<evidence type="ECO:0000313" key="1">
    <source>
        <dbReference type="EMBL" id="KAA1121994.1"/>
    </source>
</evidence>
<reference evidence="1 2" key="1">
    <citation type="submission" date="2019-05" db="EMBL/GenBank/DDBJ databases">
        <title>Emergence of the Ug99 lineage of the wheat stem rust pathogen through somatic hybridization.</title>
        <authorList>
            <person name="Li F."/>
            <person name="Upadhyaya N.M."/>
            <person name="Sperschneider J."/>
            <person name="Matny O."/>
            <person name="Nguyen-Phuc H."/>
            <person name="Mago R."/>
            <person name="Raley C."/>
            <person name="Miller M.E."/>
            <person name="Silverstein K.A.T."/>
            <person name="Henningsen E."/>
            <person name="Hirsch C.D."/>
            <person name="Visser B."/>
            <person name="Pretorius Z.A."/>
            <person name="Steffenson B.J."/>
            <person name="Schwessinger B."/>
            <person name="Dodds P.N."/>
            <person name="Figueroa M."/>
        </authorList>
    </citation>
    <scope>NUCLEOTIDE SEQUENCE [LARGE SCALE GENOMIC DNA]</scope>
    <source>
        <strain evidence="1 2">Ug99</strain>
    </source>
</reference>